<dbReference type="InterPro" id="IPR024983">
    <property type="entry name" value="CHAT_dom"/>
</dbReference>
<feature type="domain" description="GUN4-like" evidence="1">
    <location>
        <begin position="823"/>
        <end position="964"/>
    </location>
</feature>
<accession>A0A402DEC2</accession>
<reference evidence="4" key="1">
    <citation type="submission" date="2018-12" db="EMBL/GenBank/DDBJ databases">
        <title>Genome sequence of Microcystis aeruginosa NIES-4285.</title>
        <authorList>
            <person name="Tanabe Y."/>
        </authorList>
    </citation>
    <scope>NUCLEOTIDE SEQUENCE [LARGE SCALE GENOMIC DNA]</scope>
    <source>
        <strain evidence="4">NIES-4285</strain>
    </source>
</reference>
<evidence type="ECO:0000259" key="2">
    <source>
        <dbReference type="Pfam" id="PF12770"/>
    </source>
</evidence>
<dbReference type="InterPro" id="IPR027417">
    <property type="entry name" value="P-loop_NTPase"/>
</dbReference>
<protein>
    <recommendedName>
        <fullName evidence="5">CHAT domain-containing protein</fullName>
    </recommendedName>
</protein>
<sequence length="1012" mass="118066">MFFKSLKGLLCLKLRIAGKIMNILHIDLHMKILHIDLQESGSNRVEFRFFWDNPNQTRTYTRCLSEIDNLSKKADTDYYTRLPEDHAKTGQGLYRWLDGTERILQNELDSHRGEKIVLAISTSKGLVHLPWELLHDGQGFLVSKYPAIVPLRWMKTGNERLLTVDNNPQDRALNVVFMASSAKGVTPILDFEAEEGKILKATRGKPLSLTVEESGCIKELGELMASKDREYFDVIHLSGHATIKDQKPYFITETEYGDRQDTSAEDIARELQFNLPKLLFLSGCRTGYSDGDEILSMAEKLLENGAKAVLGWGQPVRDNEAADTAAILYEKLSQGFTLSESLAFAYQKLLGNQARDWHCLRLYVRGSIPEALVRRGQKKPLPPVSVVDQFVDSETKYLRVATRETFIGRRRDLQDCLQVLKKPFDNPKAIHKAGVFLQGFGGNGKSTLAARLCDRLPDYTKLVWWQQIDQTSLVNTLAKKLDRPQRQILLDSNEDLDYRLRDVFGQLNQPFLLILDDFEFNLECPSSSDDYILKAGVAPLLQALVWAIQETNYYHRLIITSRYTFSSPLLEEFYHLESLPSFKYKESDLEKKLRRLEDFSSGKIDKNYIERALNLADGNPRLLEWLNNEVLSSGEIDTKLRSFENESDVTWRDKIVWRLEEKPQLLTDEALEKVVSNCLIYEIPVPLAALEAVCQSVPNYQKKLQQAQDKGLIEVIHNDDRETLYRASHIKHINPHIELPKDASKLSDLEKTAAKVLTELWGNEENNNEERWAEIFRLAFAEIENPERFREQFDKMISVQYHKEADRAYEKELRKQREYLTENQGQIYQKLEEYLEQQDWKKADYETAFIMYQWMVIENYEDFLYLFWKVSLDVIDEIDRLWMDYSEGKFGIKGQVKIYRDLRARMSGEKSREKRREEWARMWDESFVEQHEWERFGDLVGWKQGKRWLNLPNMEVAYRTPETHDYHLPKLMYYNSKLTIFRDSGWGFGGIWANMNFAFGTDAMFLFFRVET</sequence>
<organism evidence="3 4">
    <name type="scientific">Microcystis aeruginosa NIES-4285</name>
    <dbReference type="NCBI Taxonomy" id="2497681"/>
    <lineage>
        <taxon>Bacteria</taxon>
        <taxon>Bacillati</taxon>
        <taxon>Cyanobacteriota</taxon>
        <taxon>Cyanophyceae</taxon>
        <taxon>Oscillatoriophycideae</taxon>
        <taxon>Chroococcales</taxon>
        <taxon>Microcystaceae</taxon>
        <taxon>Microcystis</taxon>
    </lineage>
</organism>
<dbReference type="Pfam" id="PF12770">
    <property type="entry name" value="CHAT"/>
    <property type="match status" value="1"/>
</dbReference>
<feature type="domain" description="CHAT" evidence="2">
    <location>
        <begin position="88"/>
        <end position="356"/>
    </location>
</feature>
<dbReference type="Proteomes" id="UP000289660">
    <property type="component" value="Unassembled WGS sequence"/>
</dbReference>
<evidence type="ECO:0000313" key="3">
    <source>
        <dbReference type="EMBL" id="GCE60555.1"/>
    </source>
</evidence>
<dbReference type="AlphaFoldDB" id="A0A402DEC2"/>
<dbReference type="EMBL" id="BIFY01000039">
    <property type="protein sequence ID" value="GCE60555.1"/>
    <property type="molecule type" value="Genomic_DNA"/>
</dbReference>
<dbReference type="Gene3D" id="1.10.10.1770">
    <property type="entry name" value="Gun4-like"/>
    <property type="match status" value="1"/>
</dbReference>
<name>A0A402DEC2_MICAE</name>
<gene>
    <name evidence="3" type="ORF">MiAbB_02476</name>
</gene>
<dbReference type="Gene3D" id="3.40.50.300">
    <property type="entry name" value="P-loop containing nucleotide triphosphate hydrolases"/>
    <property type="match status" value="1"/>
</dbReference>
<dbReference type="SUPFAM" id="SSF140869">
    <property type="entry name" value="GUN4-like"/>
    <property type="match status" value="1"/>
</dbReference>
<dbReference type="InterPro" id="IPR037215">
    <property type="entry name" value="GUN4-like_sf"/>
</dbReference>
<dbReference type="SUPFAM" id="SSF52540">
    <property type="entry name" value="P-loop containing nucleoside triphosphate hydrolases"/>
    <property type="match status" value="1"/>
</dbReference>
<dbReference type="InterPro" id="IPR008629">
    <property type="entry name" value="GUN4-like"/>
</dbReference>
<evidence type="ECO:0008006" key="5">
    <source>
        <dbReference type="Google" id="ProtNLM"/>
    </source>
</evidence>
<evidence type="ECO:0000259" key="1">
    <source>
        <dbReference type="Pfam" id="PF05419"/>
    </source>
</evidence>
<dbReference type="Gene3D" id="1.25.40.620">
    <property type="match status" value="1"/>
</dbReference>
<evidence type="ECO:0000313" key="4">
    <source>
        <dbReference type="Proteomes" id="UP000289660"/>
    </source>
</evidence>
<dbReference type="Pfam" id="PF05419">
    <property type="entry name" value="GUN4"/>
    <property type="match status" value="1"/>
</dbReference>
<proteinExistence type="predicted"/>
<comment type="caution">
    <text evidence="3">The sequence shown here is derived from an EMBL/GenBank/DDBJ whole genome shotgun (WGS) entry which is preliminary data.</text>
</comment>